<evidence type="ECO:0000313" key="3">
    <source>
        <dbReference type="EMBL" id="CEA03280.1"/>
    </source>
</evidence>
<sequence>MEERTNSRSLNIIEENNLPAPTPPKQLTAEDVQKAKLVVMGRSHKEAILGRWPDADVRLVSEYAGETSVDIPDPYGGTQSQYEEVFLHLKEYIEKFNW</sequence>
<name>A0A078MAE3_9STAP</name>
<dbReference type="Pfam" id="PF01451">
    <property type="entry name" value="LMWPc"/>
    <property type="match status" value="1"/>
</dbReference>
<evidence type="ECO:0000313" key="4">
    <source>
        <dbReference type="Proteomes" id="UP000044136"/>
    </source>
</evidence>
<feature type="region of interest" description="Disordered" evidence="1">
    <location>
        <begin position="1"/>
        <end position="26"/>
    </location>
</feature>
<dbReference type="SUPFAM" id="SSF52788">
    <property type="entry name" value="Phosphotyrosine protein phosphatases I"/>
    <property type="match status" value="1"/>
</dbReference>
<dbReference type="STRING" id="1461582.BN1048_02031"/>
<dbReference type="Gene3D" id="3.40.50.2300">
    <property type="match status" value="1"/>
</dbReference>
<gene>
    <name evidence="3" type="ORF">BN1048_02031</name>
</gene>
<dbReference type="HOGENOM" id="CLU_2329986_0_0_9"/>
<keyword evidence="4" id="KW-1185">Reference proteome</keyword>
<dbReference type="Proteomes" id="UP000044136">
    <property type="component" value="Unassembled WGS sequence"/>
</dbReference>
<evidence type="ECO:0000256" key="1">
    <source>
        <dbReference type="SAM" id="MobiDB-lite"/>
    </source>
</evidence>
<organism evidence="3 4">
    <name type="scientific">Jeotgalicoccus saudimassiliensis</name>
    <dbReference type="NCBI Taxonomy" id="1461582"/>
    <lineage>
        <taxon>Bacteria</taxon>
        <taxon>Bacillati</taxon>
        <taxon>Bacillota</taxon>
        <taxon>Bacilli</taxon>
        <taxon>Bacillales</taxon>
        <taxon>Staphylococcaceae</taxon>
        <taxon>Jeotgalicoccus</taxon>
    </lineage>
</organism>
<accession>A0A078MAE3</accession>
<dbReference type="AlphaFoldDB" id="A0A078MAE3"/>
<evidence type="ECO:0000259" key="2">
    <source>
        <dbReference type="Pfam" id="PF01451"/>
    </source>
</evidence>
<feature type="domain" description="Phosphotyrosine protein phosphatase I" evidence="2">
    <location>
        <begin position="2"/>
        <end position="96"/>
    </location>
</feature>
<reference evidence="3 4" key="1">
    <citation type="submission" date="2014-07" db="EMBL/GenBank/DDBJ databases">
        <authorList>
            <person name="Urmite Genomes Urmite Genomes"/>
        </authorList>
    </citation>
    <scope>NUCLEOTIDE SEQUENCE [LARGE SCALE GENOMIC DNA]</scope>
    <source>
        <strain evidence="3 4">13MG44_air</strain>
    </source>
</reference>
<dbReference type="InterPro" id="IPR023485">
    <property type="entry name" value="Ptyr_pPase"/>
</dbReference>
<dbReference type="InterPro" id="IPR036196">
    <property type="entry name" value="Ptyr_pPase_sf"/>
</dbReference>
<dbReference type="EMBL" id="CCSE01000001">
    <property type="protein sequence ID" value="CEA03280.1"/>
    <property type="molecule type" value="Genomic_DNA"/>
</dbReference>
<proteinExistence type="predicted"/>
<protein>
    <submittedName>
        <fullName evidence="3">Low molecular weight phosphotyrosine protein phosphatase</fullName>
    </submittedName>
</protein>